<feature type="transmembrane region" description="Helical" evidence="1">
    <location>
        <begin position="93"/>
        <end position="113"/>
    </location>
</feature>
<evidence type="ECO:0000259" key="2">
    <source>
        <dbReference type="Pfam" id="PF13240"/>
    </source>
</evidence>
<keyword evidence="1" id="KW-0812">Transmembrane</keyword>
<protein>
    <submittedName>
        <fullName evidence="3">Zinc-ribbon domain-containing protein</fullName>
    </submittedName>
</protein>
<dbReference type="STRING" id="1527.SAMN04489757_13635"/>
<dbReference type="AlphaFoldDB" id="A0A1I5HXN6"/>
<dbReference type="Proteomes" id="UP000198806">
    <property type="component" value="Unassembled WGS sequence"/>
</dbReference>
<proteinExistence type="predicted"/>
<dbReference type="InterPro" id="IPR026870">
    <property type="entry name" value="Zinc_ribbon_dom"/>
</dbReference>
<accession>A0A1I5HXN6</accession>
<dbReference type="OrthoDB" id="7595353at2"/>
<evidence type="ECO:0000256" key="1">
    <source>
        <dbReference type="SAM" id="Phobius"/>
    </source>
</evidence>
<feature type="transmembrane region" description="Helical" evidence="1">
    <location>
        <begin position="62"/>
        <end position="81"/>
    </location>
</feature>
<keyword evidence="1" id="KW-1133">Transmembrane helix</keyword>
<organism evidence="3 4">
    <name type="scientific">Anaerocolumna aminovalerica</name>
    <dbReference type="NCBI Taxonomy" id="1527"/>
    <lineage>
        <taxon>Bacteria</taxon>
        <taxon>Bacillati</taxon>
        <taxon>Bacillota</taxon>
        <taxon>Clostridia</taxon>
        <taxon>Lachnospirales</taxon>
        <taxon>Lachnospiraceae</taxon>
        <taxon>Anaerocolumna</taxon>
    </lineage>
</organism>
<evidence type="ECO:0000313" key="4">
    <source>
        <dbReference type="Proteomes" id="UP000198806"/>
    </source>
</evidence>
<feature type="transmembrane region" description="Helical" evidence="1">
    <location>
        <begin position="119"/>
        <end position="142"/>
    </location>
</feature>
<dbReference type="Pfam" id="PF13240">
    <property type="entry name" value="Zn_Ribbon_1"/>
    <property type="match status" value="1"/>
</dbReference>
<keyword evidence="1" id="KW-0472">Membrane</keyword>
<gene>
    <name evidence="3" type="ORF">SAMN04489757_13635</name>
</gene>
<sequence length="162" mass="17732">MYCKHCGKELNDDANFCDGCGGAVQGETINNQTAEKENFNKEAANQKASNADDVKKDSSNKVIFMLAYLGILFFLPLVSCPESKAGRFHANQGLILLITGFAGHFILGILYYILSWRLWGLISFLFTLWGLALLALVIIGMANAGKGEEKPLPFIGGIRIIK</sequence>
<reference evidence="3 4" key="1">
    <citation type="submission" date="2016-10" db="EMBL/GenBank/DDBJ databases">
        <authorList>
            <person name="de Groot N.N."/>
        </authorList>
    </citation>
    <scope>NUCLEOTIDE SEQUENCE [LARGE SCALE GENOMIC DNA]</scope>
    <source>
        <strain evidence="3 4">DSM 1283</strain>
    </source>
</reference>
<feature type="domain" description="Zinc-ribbon" evidence="2">
    <location>
        <begin position="2"/>
        <end position="21"/>
    </location>
</feature>
<keyword evidence="4" id="KW-1185">Reference proteome</keyword>
<dbReference type="RefSeq" id="WP_139221543.1">
    <property type="nucleotide sequence ID" value="NZ_BAABFM010000061.1"/>
</dbReference>
<name>A0A1I5HXN6_9FIRM</name>
<evidence type="ECO:0000313" key="3">
    <source>
        <dbReference type="EMBL" id="SFO53033.1"/>
    </source>
</evidence>
<dbReference type="EMBL" id="FOWD01000036">
    <property type="protein sequence ID" value="SFO53033.1"/>
    <property type="molecule type" value="Genomic_DNA"/>
</dbReference>